<dbReference type="Proteomes" id="UP001265550">
    <property type="component" value="Unassembled WGS sequence"/>
</dbReference>
<reference evidence="3 4" key="1">
    <citation type="submission" date="2023-07" db="EMBL/GenBank/DDBJ databases">
        <title>Sorghum-associated microbial communities from plants grown in Nebraska, USA.</title>
        <authorList>
            <person name="Schachtman D."/>
        </authorList>
    </citation>
    <scope>NUCLEOTIDE SEQUENCE [LARGE SCALE GENOMIC DNA]</scope>
    <source>
        <strain evidence="3 4">BE240</strain>
    </source>
</reference>
<evidence type="ECO:0000256" key="1">
    <source>
        <dbReference type="SAM" id="MobiDB-lite"/>
    </source>
</evidence>
<feature type="compositionally biased region" description="Low complexity" evidence="1">
    <location>
        <begin position="288"/>
        <end position="298"/>
    </location>
</feature>
<feature type="compositionally biased region" description="Gly residues" evidence="1">
    <location>
        <begin position="255"/>
        <end position="275"/>
    </location>
</feature>
<keyword evidence="4" id="KW-1185">Reference proteome</keyword>
<dbReference type="EMBL" id="JAVDWE010000004">
    <property type="protein sequence ID" value="MDR7094208.1"/>
    <property type="molecule type" value="Genomic_DNA"/>
</dbReference>
<dbReference type="Pfam" id="PF10670">
    <property type="entry name" value="DUF4198"/>
    <property type="match status" value="1"/>
</dbReference>
<sequence length="318" mass="33248">MKNTFVRARTFALAVTATAVLALPAAVHAHRSWLLPSGTIYSAQQPWVTVDAAVSNDIFYYEHNAAGLDNLVVIGPDGQPVQAENQAKGRYRSMFDVKLDKQGTYRLALVNDALIVSFRVGAETKRLRGTAESLAREIPANAEDLRVSQSQNRVETFVTSGKPTTEALKPTNRGIELVPVTHPNDLVAGETATFRFLDNGKPAAGYATTVILAGLRYRSELGEIRLTTDDNGEIQVKWPAAGMYWLNVVPPRAPGAGGPGQGGPGPGGPGAGAPGAGPVAGAPGGAPGARPAPTGPAGTLAEPVRRSGYSLTLEVLPN</sequence>
<evidence type="ECO:0000256" key="2">
    <source>
        <dbReference type="SAM" id="SignalP"/>
    </source>
</evidence>
<name>A0ABU1VA72_9BURK</name>
<keyword evidence="2" id="KW-0732">Signal</keyword>
<evidence type="ECO:0000313" key="4">
    <source>
        <dbReference type="Proteomes" id="UP001265550"/>
    </source>
</evidence>
<gene>
    <name evidence="3" type="ORF">J2X09_001946</name>
</gene>
<feature type="region of interest" description="Disordered" evidence="1">
    <location>
        <begin position="254"/>
        <end position="318"/>
    </location>
</feature>
<accession>A0ABU1VA72</accession>
<evidence type="ECO:0000313" key="3">
    <source>
        <dbReference type="EMBL" id="MDR7094208.1"/>
    </source>
</evidence>
<protein>
    <submittedName>
        <fullName evidence="3">GH25 family protein</fullName>
    </submittedName>
</protein>
<dbReference type="InterPro" id="IPR019613">
    <property type="entry name" value="DUF4198"/>
</dbReference>
<organism evidence="3 4">
    <name type="scientific">Hydrogenophaga laconesensis</name>
    <dbReference type="NCBI Taxonomy" id="1805971"/>
    <lineage>
        <taxon>Bacteria</taxon>
        <taxon>Pseudomonadati</taxon>
        <taxon>Pseudomonadota</taxon>
        <taxon>Betaproteobacteria</taxon>
        <taxon>Burkholderiales</taxon>
        <taxon>Comamonadaceae</taxon>
        <taxon>Hydrogenophaga</taxon>
    </lineage>
</organism>
<comment type="caution">
    <text evidence="3">The sequence shown here is derived from an EMBL/GenBank/DDBJ whole genome shotgun (WGS) entry which is preliminary data.</text>
</comment>
<dbReference type="RefSeq" id="WP_204733092.1">
    <property type="nucleotide sequence ID" value="NZ_JAVDWE010000004.1"/>
</dbReference>
<proteinExistence type="predicted"/>
<feature type="chain" id="PRO_5045803441" evidence="2">
    <location>
        <begin position="30"/>
        <end position="318"/>
    </location>
</feature>
<feature type="signal peptide" evidence="2">
    <location>
        <begin position="1"/>
        <end position="29"/>
    </location>
</feature>